<dbReference type="InterPro" id="IPR003342">
    <property type="entry name" value="ArnT-like_N"/>
</dbReference>
<dbReference type="GO" id="GO:0000030">
    <property type="term" value="F:mannosyltransferase activity"/>
    <property type="evidence" value="ECO:0007669"/>
    <property type="project" value="InterPro"/>
</dbReference>
<evidence type="ECO:0000256" key="6">
    <source>
        <dbReference type="ARBA" id="ARBA00022989"/>
    </source>
</evidence>
<keyword evidence="6 8" id="KW-1133">Transmembrane helix</keyword>
<evidence type="ECO:0000256" key="3">
    <source>
        <dbReference type="ARBA" id="ARBA00022676"/>
    </source>
</evidence>
<gene>
    <name evidence="10" type="primary">arnT_2</name>
    <name evidence="10" type="ORF">BN1804_01490</name>
</gene>
<organism evidence="10 11">
    <name type="scientific">Proteus penneri</name>
    <dbReference type="NCBI Taxonomy" id="102862"/>
    <lineage>
        <taxon>Bacteria</taxon>
        <taxon>Pseudomonadati</taxon>
        <taxon>Pseudomonadota</taxon>
        <taxon>Gammaproteobacteria</taxon>
        <taxon>Enterobacterales</taxon>
        <taxon>Morganellaceae</taxon>
        <taxon>Proteus</taxon>
    </lineage>
</organism>
<evidence type="ECO:0000313" key="11">
    <source>
        <dbReference type="Proteomes" id="UP000183920"/>
    </source>
</evidence>
<keyword evidence="7 8" id="KW-0472">Membrane</keyword>
<name>A0A0G4Q6F3_9GAMM</name>
<feature type="transmembrane region" description="Helical" evidence="8">
    <location>
        <begin position="85"/>
        <end position="103"/>
    </location>
</feature>
<protein>
    <submittedName>
        <fullName evidence="10">Undecaprenyl phosphate-alpha-4-amino-4-deoxy-L-arabinose arabinosyl transferase</fullName>
    </submittedName>
</protein>
<dbReference type="EMBL" id="CVRY01000003">
    <property type="protein sequence ID" value="CRL61482.1"/>
    <property type="molecule type" value="Genomic_DNA"/>
</dbReference>
<feature type="transmembrane region" description="Helical" evidence="8">
    <location>
        <begin position="188"/>
        <end position="205"/>
    </location>
</feature>
<keyword evidence="2" id="KW-1003">Cell membrane</keyword>
<comment type="subcellular location">
    <subcellularLocation>
        <location evidence="1">Cell membrane</location>
        <topology evidence="1">Multi-pass membrane protein</topology>
    </subcellularLocation>
</comment>
<keyword evidence="4 10" id="KW-0808">Transferase</keyword>
<evidence type="ECO:0000256" key="7">
    <source>
        <dbReference type="ARBA" id="ARBA00023136"/>
    </source>
</evidence>
<keyword evidence="5 8" id="KW-0812">Transmembrane</keyword>
<feature type="transmembrane region" description="Helical" evidence="8">
    <location>
        <begin position="261"/>
        <end position="280"/>
    </location>
</feature>
<evidence type="ECO:0000256" key="5">
    <source>
        <dbReference type="ARBA" id="ARBA00022692"/>
    </source>
</evidence>
<dbReference type="Pfam" id="PF02366">
    <property type="entry name" value="PMT"/>
    <property type="match status" value="1"/>
</dbReference>
<feature type="transmembrane region" description="Helical" evidence="8">
    <location>
        <begin position="380"/>
        <end position="402"/>
    </location>
</feature>
<feature type="transmembrane region" description="Helical" evidence="8">
    <location>
        <begin position="115"/>
        <end position="131"/>
    </location>
</feature>
<reference evidence="11" key="1">
    <citation type="submission" date="2015-06" db="EMBL/GenBank/DDBJ databases">
        <authorList>
            <person name="Urmite Genomes"/>
        </authorList>
    </citation>
    <scope>NUCLEOTIDE SEQUENCE [LARGE SCALE GENOMIC DNA]</scope>
    <source>
        <strain evidence="11">CSUR P1867</strain>
    </source>
</reference>
<dbReference type="GO" id="GO:0010041">
    <property type="term" value="P:response to iron(III) ion"/>
    <property type="evidence" value="ECO:0007669"/>
    <property type="project" value="TreeGrafter"/>
</dbReference>
<dbReference type="GO" id="GO:0005886">
    <property type="term" value="C:plasma membrane"/>
    <property type="evidence" value="ECO:0007669"/>
    <property type="project" value="UniProtKB-SubCell"/>
</dbReference>
<feature type="transmembrane region" description="Helical" evidence="8">
    <location>
        <begin position="315"/>
        <end position="333"/>
    </location>
</feature>
<dbReference type="PANTHER" id="PTHR33908:SF3">
    <property type="entry name" value="UNDECAPRENYL PHOSPHATE-ALPHA-4-AMINO-4-DEOXY-L-ARABINOSE ARABINOSYL TRANSFERASE"/>
    <property type="match status" value="1"/>
</dbReference>
<feature type="transmembrane region" description="Helical" evidence="8">
    <location>
        <begin position="345"/>
        <end position="368"/>
    </location>
</feature>
<evidence type="ECO:0000256" key="4">
    <source>
        <dbReference type="ARBA" id="ARBA00022679"/>
    </source>
</evidence>
<dbReference type="NCBIfam" id="NF009784">
    <property type="entry name" value="PRK13279.1"/>
    <property type="match status" value="1"/>
</dbReference>
<feature type="domain" description="ArnT-like N-terminal" evidence="9">
    <location>
        <begin position="12"/>
        <end position="241"/>
    </location>
</feature>
<dbReference type="Proteomes" id="UP000183920">
    <property type="component" value="Unassembled WGS sequence"/>
</dbReference>
<dbReference type="PANTHER" id="PTHR33908">
    <property type="entry name" value="MANNOSYLTRANSFERASE YKCB-RELATED"/>
    <property type="match status" value="1"/>
</dbReference>
<keyword evidence="3" id="KW-0328">Glycosyltransferase</keyword>
<feature type="transmembrane region" description="Helical" evidence="8">
    <location>
        <begin position="212"/>
        <end position="232"/>
    </location>
</feature>
<dbReference type="GO" id="GO:0009103">
    <property type="term" value="P:lipopolysaccharide biosynthetic process"/>
    <property type="evidence" value="ECO:0007669"/>
    <property type="project" value="UniProtKB-ARBA"/>
</dbReference>
<feature type="transmembrane region" description="Helical" evidence="8">
    <location>
        <begin position="292"/>
        <end position="309"/>
    </location>
</feature>
<feature type="transmembrane region" description="Helical" evidence="8">
    <location>
        <begin position="137"/>
        <end position="154"/>
    </location>
</feature>
<dbReference type="InterPro" id="IPR050297">
    <property type="entry name" value="LipidA_mod_glycosyltrf_83"/>
</dbReference>
<accession>A0A0G4Q6F3</accession>
<dbReference type="GO" id="GO:0016763">
    <property type="term" value="F:pentosyltransferase activity"/>
    <property type="evidence" value="ECO:0007669"/>
    <property type="project" value="TreeGrafter"/>
</dbReference>
<dbReference type="GO" id="GO:0006493">
    <property type="term" value="P:protein O-linked glycosylation"/>
    <property type="evidence" value="ECO:0007669"/>
    <property type="project" value="InterPro"/>
</dbReference>
<feature type="transmembrane region" description="Helical" evidence="8">
    <location>
        <begin position="407"/>
        <end position="424"/>
    </location>
</feature>
<feature type="transmembrane region" description="Helical" evidence="8">
    <location>
        <begin position="166"/>
        <end position="182"/>
    </location>
</feature>
<evidence type="ECO:0000259" key="9">
    <source>
        <dbReference type="Pfam" id="PF02366"/>
    </source>
</evidence>
<evidence type="ECO:0000313" key="10">
    <source>
        <dbReference type="EMBL" id="CRL61482.1"/>
    </source>
</evidence>
<evidence type="ECO:0000256" key="2">
    <source>
        <dbReference type="ARBA" id="ARBA00022475"/>
    </source>
</evidence>
<evidence type="ECO:0000256" key="1">
    <source>
        <dbReference type="ARBA" id="ARBA00004651"/>
    </source>
</evidence>
<dbReference type="AlphaFoldDB" id="A0A0G4Q6F3"/>
<sequence>MRVDFVERYKWFLLFIFIFLTYFIPLETRLLWQPDEIRYAEISREMLVSGNWSVPYMLDIRYFEKPVLGYWLNSIAQWLFGEGNFSVRIVVVTSTLLTGLFVYRAAMLVWHNRNLAFNALVVFLSSFLVLAIGTYNILDPIVTMFVTIAMYYFLRGLSAQNRKSKISAYILVGVFCGLGFLTKGFIAVVLPALVFVVTAISLSRFKEVLCYALIALISMLIIAGPWVISVALQASDYWHYFFWIEHVQRFVEKGSARSQPMWFYLPIIILGILPWLGFLFGAIKSAIFLKKGTLYFSFWFFLFFSFFSASSGKLLTYMLPCFVPLSILIAHYIEELRNKQNEKIHNINAIINTVFGLVGISIIIYSLFSTRFTLYETNEQYKALLGIVGFLCWSVMGIASFFKPTRLLTLFCSIGLSLVIGYVIPHKIESKSTPEKEINHYYNELANKPYILTDEVGIGTSLAWGLKRTDIRLTETKGELAYGLAYPDVQNKYYDLKQLVNLIEANNYQGIAIVLVRPERKDILSIISQLKVKPIVENQGDLTFVFFN</sequence>
<proteinExistence type="predicted"/>
<dbReference type="RefSeq" id="WP_072063560.1">
    <property type="nucleotide sequence ID" value="NZ_CVRY01000003.1"/>
</dbReference>
<evidence type="ECO:0000256" key="8">
    <source>
        <dbReference type="SAM" id="Phobius"/>
    </source>
</evidence>
<feature type="transmembrane region" description="Helical" evidence="8">
    <location>
        <begin position="12"/>
        <end position="32"/>
    </location>
</feature>